<dbReference type="EMBL" id="CP001513">
    <property type="protein sequence ID" value="ACS44152.1"/>
    <property type="molecule type" value="Genomic_DNA"/>
</dbReference>
<keyword evidence="3" id="KW-0614">Plasmid</keyword>
<dbReference type="InterPro" id="IPR011089">
    <property type="entry name" value="GmrSD_C"/>
</dbReference>
<dbReference type="Pfam" id="PF03235">
    <property type="entry name" value="GmrSD_N"/>
    <property type="match status" value="1"/>
</dbReference>
<geneLocation type="plasmid" evidence="3 4">
    <name>p2META1</name>
</geneLocation>
<dbReference type="AlphaFoldDB" id="C5B6S0"/>
<dbReference type="Pfam" id="PF07510">
    <property type="entry name" value="GmrSD_C"/>
    <property type="match status" value="1"/>
</dbReference>
<dbReference type="InterPro" id="IPR004919">
    <property type="entry name" value="GmrSD_N"/>
</dbReference>
<dbReference type="HOGENOM" id="CLU_011736_6_0_5"/>
<reference evidence="3 4" key="1">
    <citation type="journal article" date="2009" name="PLoS ONE">
        <title>Methylobacterium genome sequences: a reference blueprint to investigate microbial metabolism of C1 compounds from natural and industrial sources.</title>
        <authorList>
            <person name="Vuilleumier S."/>
            <person name="Chistoserdova L."/>
            <person name="Lee M.-C."/>
            <person name="Bringel F."/>
            <person name="Lajus A."/>
            <person name="Zhou Y."/>
            <person name="Gourion B."/>
            <person name="Barbe V."/>
            <person name="Chang J."/>
            <person name="Cruveiller S."/>
            <person name="Dossat C."/>
            <person name="Gillett W."/>
            <person name="Gruffaz C."/>
            <person name="Haugen E."/>
            <person name="Hourcade E."/>
            <person name="Levy R."/>
            <person name="Mangenot S."/>
            <person name="Muller E."/>
            <person name="Nadalig T."/>
            <person name="Pagni M."/>
            <person name="Penny C."/>
            <person name="Peyraud R."/>
            <person name="Robinson D.G."/>
            <person name="Roche D."/>
            <person name="Rouy Z."/>
            <person name="Saenampechek C."/>
            <person name="Salvignol G."/>
            <person name="Vallenet D."/>
            <person name="Wu Z."/>
            <person name="Marx C.J."/>
            <person name="Vorholt J.A."/>
            <person name="Olson M.V."/>
            <person name="Kaul R."/>
            <person name="Weissenbach J."/>
            <person name="Medigue C."/>
            <person name="Lidstrom M.E."/>
        </authorList>
    </citation>
    <scope>NUCLEOTIDE SEQUENCE [LARGE SCALE GENOMIC DNA]</scope>
    <source>
        <strain evidence="4">ATCC 14718 / DSM 1338 / JCM 2805 / NCIMB 9133 / AM1</strain>
    </source>
</reference>
<dbReference type="OrthoDB" id="9798761at2"/>
<dbReference type="PANTHER" id="PTHR35149">
    <property type="entry name" value="SLL5132 PROTEIN"/>
    <property type="match status" value="1"/>
</dbReference>
<dbReference type="RefSeq" id="WP_012753466.1">
    <property type="nucleotide sequence ID" value="NC_012809.1"/>
</dbReference>
<organism evidence="3 4">
    <name type="scientific">Methylorubrum extorquens (strain ATCC 14718 / DSM 1338 / JCM 2805 / NCIMB 9133 / AM1)</name>
    <name type="common">Methylobacterium extorquens</name>
    <dbReference type="NCBI Taxonomy" id="272630"/>
    <lineage>
        <taxon>Bacteria</taxon>
        <taxon>Pseudomonadati</taxon>
        <taxon>Pseudomonadota</taxon>
        <taxon>Alphaproteobacteria</taxon>
        <taxon>Hyphomicrobiales</taxon>
        <taxon>Methylobacteriaceae</taxon>
        <taxon>Methylorubrum</taxon>
    </lineage>
</organism>
<evidence type="ECO:0008006" key="5">
    <source>
        <dbReference type="Google" id="ProtNLM"/>
    </source>
</evidence>
<evidence type="ECO:0000313" key="3">
    <source>
        <dbReference type="EMBL" id="ACS44152.1"/>
    </source>
</evidence>
<evidence type="ECO:0000313" key="4">
    <source>
        <dbReference type="Proteomes" id="UP000009081"/>
    </source>
</evidence>
<keyword evidence="4" id="KW-1185">Reference proteome</keyword>
<evidence type="ECO:0000259" key="1">
    <source>
        <dbReference type="Pfam" id="PF03235"/>
    </source>
</evidence>
<feature type="domain" description="GmrSD restriction endonucleases N-terminal" evidence="1">
    <location>
        <begin position="11"/>
        <end position="231"/>
    </location>
</feature>
<dbReference type="KEGG" id="mea:Mex_p20010"/>
<accession>C5B6S0</accession>
<feature type="domain" description="GmrSD restriction endonucleases C-terminal" evidence="2">
    <location>
        <begin position="423"/>
        <end position="550"/>
    </location>
</feature>
<proteinExistence type="predicted"/>
<protein>
    <recommendedName>
        <fullName evidence="5">DUF262 domain-containing protein</fullName>
    </recommendedName>
</protein>
<dbReference type="Proteomes" id="UP000009081">
    <property type="component" value="Plasmid p2META1"/>
</dbReference>
<name>C5B6S0_METEA</name>
<sequence>MLSLTAHEKQISQIFSTEYVFNIPGYQRPYSWNREQARDLITDLTDALRESKGKISEMSPYFLGSIVLIKREGSPNADVVDGQQRLTTLTILLAALRSVITTEEGSGITSLIYEKGQIIHGTEDHFRLTLRPRDREFFQTYVQRPTGFAELLVLDGISDTRMRIRDNAKLFQEHLEKMTQAECIRLAQFIVTRCFLVVVSTPDLEAAYRIFSVMNSRGLDLTATDILKADIIGHLDENDRDTYTQKWEAAEEDLGRDAFQDLFSHIRTVYRKAKPQGTLLKEFEEHVSPAHTPRQLIDDVIVPMARIYADLVDESYTSTELAEEVNAYLKWLNRLEFSDWMPPALAFAVRHRNNSAAMRNFLKDLERLAYWMLITRAGVYDRIERFARLTRDIEAGADLYATSSALQLTQDEQLQTRAALDGPIYQSMPARARSIILLRLDSLVSGGGATYDYPTITVEHVLPQTPDAASEWVKWFPEETERQLWVHRLGNLALLTRKKNSSASNYEFSRKKTAYFANNGVSPFPITTQVLQHSEWTPQIVTKRHAELMERLSTHWRLAA</sequence>
<evidence type="ECO:0000259" key="2">
    <source>
        <dbReference type="Pfam" id="PF07510"/>
    </source>
</evidence>
<gene>
    <name evidence="3" type="ordered locus">MexAM1_p2METAp0010</name>
</gene>
<dbReference type="PANTHER" id="PTHR35149:SF2">
    <property type="entry name" value="DUF262 DOMAIN-CONTAINING PROTEIN"/>
    <property type="match status" value="1"/>
</dbReference>